<reference evidence="5" key="1">
    <citation type="journal article" date="2021" name="Nat. Commun.">
        <title>Genetic determinants of endophytism in the Arabidopsis root mycobiome.</title>
        <authorList>
            <person name="Mesny F."/>
            <person name="Miyauchi S."/>
            <person name="Thiergart T."/>
            <person name="Pickel B."/>
            <person name="Atanasova L."/>
            <person name="Karlsson M."/>
            <person name="Huettel B."/>
            <person name="Barry K.W."/>
            <person name="Haridas S."/>
            <person name="Chen C."/>
            <person name="Bauer D."/>
            <person name="Andreopoulos W."/>
            <person name="Pangilinan J."/>
            <person name="LaButti K."/>
            <person name="Riley R."/>
            <person name="Lipzen A."/>
            <person name="Clum A."/>
            <person name="Drula E."/>
            <person name="Henrissat B."/>
            <person name="Kohler A."/>
            <person name="Grigoriev I.V."/>
            <person name="Martin F.M."/>
            <person name="Hacquard S."/>
        </authorList>
    </citation>
    <scope>NUCLEOTIDE SEQUENCE</scope>
    <source>
        <strain evidence="5">MPI-CAGE-CH-0235</strain>
    </source>
</reference>
<keyword evidence="4" id="KW-0406">Ion transport</keyword>
<gene>
    <name evidence="5" type="ORF">B0I35DRAFT_443247</name>
</gene>
<dbReference type="OrthoDB" id="73901at2759"/>
<organism evidence="5 6">
    <name type="scientific">Stachybotrys elegans</name>
    <dbReference type="NCBI Taxonomy" id="80388"/>
    <lineage>
        <taxon>Eukaryota</taxon>
        <taxon>Fungi</taxon>
        <taxon>Dikarya</taxon>
        <taxon>Ascomycota</taxon>
        <taxon>Pezizomycotina</taxon>
        <taxon>Sordariomycetes</taxon>
        <taxon>Hypocreomycetidae</taxon>
        <taxon>Hypocreales</taxon>
        <taxon>Stachybotryaceae</taxon>
        <taxon>Stachybotrys</taxon>
    </lineage>
</organism>
<keyword evidence="1 4" id="KW-0812">Transmembrane</keyword>
<dbReference type="Proteomes" id="UP000813444">
    <property type="component" value="Unassembled WGS sequence"/>
</dbReference>
<comment type="caution">
    <text evidence="5">The sequence shown here is derived from an EMBL/GenBank/DDBJ whole genome shotgun (WGS) entry which is preliminary data.</text>
</comment>
<evidence type="ECO:0000256" key="2">
    <source>
        <dbReference type="ARBA" id="ARBA00022989"/>
    </source>
</evidence>
<dbReference type="Pfam" id="PF04145">
    <property type="entry name" value="Ctr"/>
    <property type="match status" value="1"/>
</dbReference>
<comment type="similarity">
    <text evidence="4">Belongs to the copper transporter (Ctr) (TC 1.A.56) family. SLC31A subfamily.</text>
</comment>
<keyword evidence="4" id="KW-0813">Transport</keyword>
<dbReference type="GO" id="GO:0005375">
    <property type="term" value="F:copper ion transmembrane transporter activity"/>
    <property type="evidence" value="ECO:0007669"/>
    <property type="project" value="UniProtKB-UniRule"/>
</dbReference>
<sequence>MDHNMHAMAARAPHDLDMGSPTMDMGMPIQTSDASAHHDMDEMTMSMADMIMGFFTSTHTPLYSPAWAPSGAGAYAATCIFLIVLAALLRVLLALRPILERRIWRTPSIHTDMDNDPSLLHDQKIAHPSPSQVLSNVSRDVSTGWAGWRVAPAVARATYEVVVVGVGYLLMLAVMTMNVGYFLSVLGGAWLGTFLLGDLAAHQQPAHC</sequence>
<dbReference type="AlphaFoldDB" id="A0A8K0SGC1"/>
<evidence type="ECO:0000256" key="4">
    <source>
        <dbReference type="RuleBase" id="RU367022"/>
    </source>
</evidence>
<evidence type="ECO:0000256" key="1">
    <source>
        <dbReference type="ARBA" id="ARBA00022692"/>
    </source>
</evidence>
<comment type="subcellular location">
    <subcellularLocation>
        <location evidence="4">Membrane</location>
        <topology evidence="4">Multi-pass membrane protein</topology>
    </subcellularLocation>
</comment>
<dbReference type="InterPro" id="IPR007274">
    <property type="entry name" value="Cop_transporter"/>
</dbReference>
<feature type="transmembrane region" description="Helical" evidence="4">
    <location>
        <begin position="157"/>
        <end position="175"/>
    </location>
</feature>
<dbReference type="GO" id="GO:0005886">
    <property type="term" value="C:plasma membrane"/>
    <property type="evidence" value="ECO:0007669"/>
    <property type="project" value="TreeGrafter"/>
</dbReference>
<evidence type="ECO:0000256" key="3">
    <source>
        <dbReference type="ARBA" id="ARBA00023136"/>
    </source>
</evidence>
<name>A0A8K0SGC1_9HYPO</name>
<evidence type="ECO:0000313" key="5">
    <source>
        <dbReference type="EMBL" id="KAH7305762.1"/>
    </source>
</evidence>
<keyword evidence="6" id="KW-1185">Reference proteome</keyword>
<keyword evidence="4" id="KW-0186">Copper</keyword>
<protein>
    <recommendedName>
        <fullName evidence="4">Copper transport protein</fullName>
    </recommendedName>
</protein>
<keyword evidence="4" id="KW-0187">Copper transport</keyword>
<evidence type="ECO:0000313" key="6">
    <source>
        <dbReference type="Proteomes" id="UP000813444"/>
    </source>
</evidence>
<dbReference type="PANTHER" id="PTHR12483">
    <property type="entry name" value="SOLUTE CARRIER FAMILY 31 COPPER TRANSPORTERS"/>
    <property type="match status" value="1"/>
</dbReference>
<accession>A0A8K0SGC1</accession>
<dbReference type="EMBL" id="JAGPNK010000017">
    <property type="protein sequence ID" value="KAH7305762.1"/>
    <property type="molecule type" value="Genomic_DNA"/>
</dbReference>
<dbReference type="PANTHER" id="PTHR12483:SF120">
    <property type="entry name" value="HIGH-AFFINITY COPPER TRANSPORTER CTRA2"/>
    <property type="match status" value="1"/>
</dbReference>
<feature type="transmembrane region" description="Helical" evidence="4">
    <location>
        <begin position="72"/>
        <end position="95"/>
    </location>
</feature>
<keyword evidence="3 4" id="KW-0472">Membrane</keyword>
<keyword evidence="2 4" id="KW-1133">Transmembrane helix</keyword>
<proteinExistence type="inferred from homology"/>